<dbReference type="OrthoDB" id="407832at2759"/>
<dbReference type="PANTHER" id="PTHR37534:SF2">
    <property type="entry name" value="N-ACETYLTRANSFERASE DOMAIN-CONTAINING PROTEIN"/>
    <property type="match status" value="1"/>
</dbReference>
<protein>
    <submittedName>
        <fullName evidence="3">Uncharacterized protein</fullName>
    </submittedName>
</protein>
<organism evidence="3 4">
    <name type="scientific">Dendryphion nanum</name>
    <dbReference type="NCBI Taxonomy" id="256645"/>
    <lineage>
        <taxon>Eukaryota</taxon>
        <taxon>Fungi</taxon>
        <taxon>Dikarya</taxon>
        <taxon>Ascomycota</taxon>
        <taxon>Pezizomycotina</taxon>
        <taxon>Dothideomycetes</taxon>
        <taxon>Pleosporomycetidae</taxon>
        <taxon>Pleosporales</taxon>
        <taxon>Torulaceae</taxon>
        <taxon>Dendryphion</taxon>
    </lineage>
</organism>
<comment type="caution">
    <text evidence="3">The sequence shown here is derived from an EMBL/GenBank/DDBJ whole genome shotgun (WGS) entry which is preliminary data.</text>
</comment>
<evidence type="ECO:0000256" key="1">
    <source>
        <dbReference type="ARBA" id="ARBA00023242"/>
    </source>
</evidence>
<accession>A0A9P9D446</accession>
<gene>
    <name evidence="3" type="ORF">B0J11DRAFT_595459</name>
</gene>
<dbReference type="GO" id="GO:0005634">
    <property type="term" value="C:nucleus"/>
    <property type="evidence" value="ECO:0007669"/>
    <property type="project" value="TreeGrafter"/>
</dbReference>
<dbReference type="GO" id="GO:0045944">
    <property type="term" value="P:positive regulation of transcription by RNA polymerase II"/>
    <property type="evidence" value="ECO:0007669"/>
    <property type="project" value="TreeGrafter"/>
</dbReference>
<feature type="non-terminal residue" evidence="3">
    <location>
        <position position="1"/>
    </location>
</feature>
<reference evidence="3" key="1">
    <citation type="journal article" date="2021" name="Nat. Commun.">
        <title>Genetic determinants of endophytism in the Arabidopsis root mycobiome.</title>
        <authorList>
            <person name="Mesny F."/>
            <person name="Miyauchi S."/>
            <person name="Thiergart T."/>
            <person name="Pickel B."/>
            <person name="Atanasova L."/>
            <person name="Karlsson M."/>
            <person name="Huettel B."/>
            <person name="Barry K.W."/>
            <person name="Haridas S."/>
            <person name="Chen C."/>
            <person name="Bauer D."/>
            <person name="Andreopoulos W."/>
            <person name="Pangilinan J."/>
            <person name="LaButti K."/>
            <person name="Riley R."/>
            <person name="Lipzen A."/>
            <person name="Clum A."/>
            <person name="Drula E."/>
            <person name="Henrissat B."/>
            <person name="Kohler A."/>
            <person name="Grigoriev I.V."/>
            <person name="Martin F.M."/>
            <person name="Hacquard S."/>
        </authorList>
    </citation>
    <scope>NUCLEOTIDE SEQUENCE</scope>
    <source>
        <strain evidence="3">MPI-CAGE-CH-0243</strain>
    </source>
</reference>
<dbReference type="PANTHER" id="PTHR37534">
    <property type="entry name" value="TRANSCRIPTIONAL ACTIVATOR PROTEIN UGA3"/>
    <property type="match status" value="1"/>
</dbReference>
<name>A0A9P9D446_9PLEO</name>
<keyword evidence="4" id="KW-1185">Reference proteome</keyword>
<dbReference type="GO" id="GO:0000976">
    <property type="term" value="F:transcription cis-regulatory region binding"/>
    <property type="evidence" value="ECO:0007669"/>
    <property type="project" value="TreeGrafter"/>
</dbReference>
<dbReference type="AlphaFoldDB" id="A0A9P9D446"/>
<feature type="region of interest" description="Disordered" evidence="2">
    <location>
        <begin position="63"/>
        <end position="88"/>
    </location>
</feature>
<dbReference type="GO" id="GO:0003700">
    <property type="term" value="F:DNA-binding transcription factor activity"/>
    <property type="evidence" value="ECO:0007669"/>
    <property type="project" value="TreeGrafter"/>
</dbReference>
<evidence type="ECO:0000313" key="3">
    <source>
        <dbReference type="EMBL" id="KAH7113220.1"/>
    </source>
</evidence>
<dbReference type="EMBL" id="JAGMWT010000019">
    <property type="protein sequence ID" value="KAH7113220.1"/>
    <property type="molecule type" value="Genomic_DNA"/>
</dbReference>
<evidence type="ECO:0000313" key="4">
    <source>
        <dbReference type="Proteomes" id="UP000700596"/>
    </source>
</evidence>
<proteinExistence type="predicted"/>
<evidence type="ECO:0000256" key="2">
    <source>
        <dbReference type="SAM" id="MobiDB-lite"/>
    </source>
</evidence>
<sequence>SAASSRRSNYRVRFRHGVCPHFGVLTREDIKKYDYFFENGQRWVNTSREVDFVDESAHVAEDASSENGCKAVGRQKIPSQDSLDRSKRAIGKSETHKFHASDMHTKSSLGEQALWGPSELHRAMANRENFYRPSEPLGNMFFSGSKSSAPDLQSELDHYGFQPLENPKEARLFRFFKEKVGSWWDITNSENIWGETVPRLALKSPILLNAIFLVASQHIRRVDPLIKVEPLDYHSRLLSQLIPCLQQRNGINDDCTLAATTLLRAFEDCVAGTKGQSHLSTFGLFTRTGGFLNPSSLVVKACFMAYIRAEVYSALLGQQLPQVNYRAFMFPDLVQPLDDVAWTNRIVWITARVLQWCAMECPAPNEWLELSNLVDEWESSRPNSFSPFFYREEDVLKGRYFPDIWYSSLHHTDGNQHLHMARTALAVQKPTSYQLPTEHLPKSKAKEAIVKGLKIVMAIARCNSHTPAFFVAGNFTDRYATMLEDERDRKETMLFLTEVCQSGWPTLGTKSKLKKNWGWLDEDSPQT</sequence>
<dbReference type="Proteomes" id="UP000700596">
    <property type="component" value="Unassembled WGS sequence"/>
</dbReference>
<keyword evidence="1" id="KW-0539">Nucleus</keyword>